<evidence type="ECO:0000313" key="2">
    <source>
        <dbReference type="Proteomes" id="UP000683000"/>
    </source>
</evidence>
<dbReference type="Proteomes" id="UP000683000">
    <property type="component" value="Unassembled WGS sequence"/>
</dbReference>
<dbReference type="AlphaFoldDB" id="A0A8I3A6W1"/>
<name>A0A8I3A6W1_9AGAM</name>
<dbReference type="SUPFAM" id="SSF55874">
    <property type="entry name" value="ATPase domain of HSP90 chaperone/DNA topoisomerase II/histidine kinase"/>
    <property type="match status" value="1"/>
</dbReference>
<sequence length="55" mass="6236">MVPVFRELLQNSDDALSSTVKIHFETAAYIRWKEGKQGNIDIPSPLITGLPMYDE</sequence>
<protein>
    <submittedName>
        <fullName evidence="1">Uncharacterized protein</fullName>
    </submittedName>
</protein>
<comment type="caution">
    <text evidence="1">The sequence shown here is derived from an EMBL/GenBank/DDBJ whole genome shotgun (WGS) entry which is preliminary data.</text>
</comment>
<gene>
    <name evidence="1" type="ORF">JVT61DRAFT_6143</name>
</gene>
<dbReference type="InterPro" id="IPR036890">
    <property type="entry name" value="HATPase_C_sf"/>
</dbReference>
<proteinExistence type="predicted"/>
<keyword evidence="2" id="KW-1185">Reference proteome</keyword>
<organism evidence="1 2">
    <name type="scientific">Boletus reticuloceps</name>
    <dbReference type="NCBI Taxonomy" id="495285"/>
    <lineage>
        <taxon>Eukaryota</taxon>
        <taxon>Fungi</taxon>
        <taxon>Dikarya</taxon>
        <taxon>Basidiomycota</taxon>
        <taxon>Agaricomycotina</taxon>
        <taxon>Agaricomycetes</taxon>
        <taxon>Agaricomycetidae</taxon>
        <taxon>Boletales</taxon>
        <taxon>Boletineae</taxon>
        <taxon>Boletaceae</taxon>
        <taxon>Boletoideae</taxon>
        <taxon>Boletus</taxon>
    </lineage>
</organism>
<dbReference type="EMBL" id="JAGFBS010000020">
    <property type="protein sequence ID" value="KAG6373973.1"/>
    <property type="molecule type" value="Genomic_DNA"/>
</dbReference>
<dbReference type="OrthoDB" id="2684640at2759"/>
<evidence type="ECO:0000313" key="1">
    <source>
        <dbReference type="EMBL" id="KAG6373973.1"/>
    </source>
</evidence>
<reference evidence="1" key="1">
    <citation type="submission" date="2021-03" db="EMBL/GenBank/DDBJ databases">
        <title>Evolutionary innovations through gain and loss of genes in the ectomycorrhizal Boletales.</title>
        <authorList>
            <person name="Wu G."/>
            <person name="Miyauchi S."/>
            <person name="Morin E."/>
            <person name="Yang Z.-L."/>
            <person name="Xu J."/>
            <person name="Martin F.M."/>
        </authorList>
    </citation>
    <scope>NUCLEOTIDE SEQUENCE</scope>
    <source>
        <strain evidence="1">BR01</strain>
    </source>
</reference>
<accession>A0A8I3A6W1</accession>